<keyword evidence="2" id="KW-1133">Transmembrane helix</keyword>
<dbReference type="Gene3D" id="3.20.20.140">
    <property type="entry name" value="Metal-dependent hydrolases"/>
    <property type="match status" value="1"/>
</dbReference>
<feature type="transmembrane region" description="Helical" evidence="2">
    <location>
        <begin position="184"/>
        <end position="208"/>
    </location>
</feature>
<keyword evidence="5" id="KW-1185">Reference proteome</keyword>
<dbReference type="EMBL" id="JAHKNI010000001">
    <property type="protein sequence ID" value="MBU3061051.1"/>
    <property type="molecule type" value="Genomic_DNA"/>
</dbReference>
<dbReference type="Proteomes" id="UP000733379">
    <property type="component" value="Unassembled WGS sequence"/>
</dbReference>
<keyword evidence="2" id="KW-0472">Membrane</keyword>
<evidence type="ECO:0000256" key="2">
    <source>
        <dbReference type="SAM" id="Phobius"/>
    </source>
</evidence>
<gene>
    <name evidence="4" type="ORF">KO481_05870</name>
</gene>
<dbReference type="InterPro" id="IPR006680">
    <property type="entry name" value="Amidohydro-rel"/>
</dbReference>
<name>A0ABS6AU36_9NOCA</name>
<dbReference type="SUPFAM" id="SSF51556">
    <property type="entry name" value="Metallo-dependent hydrolases"/>
    <property type="match status" value="1"/>
</dbReference>
<evidence type="ECO:0000313" key="5">
    <source>
        <dbReference type="Proteomes" id="UP000733379"/>
    </source>
</evidence>
<evidence type="ECO:0000256" key="1">
    <source>
        <dbReference type="ARBA" id="ARBA00023239"/>
    </source>
</evidence>
<organism evidence="4 5">
    <name type="scientific">Nocardia albiluteola</name>
    <dbReference type="NCBI Taxonomy" id="2842303"/>
    <lineage>
        <taxon>Bacteria</taxon>
        <taxon>Bacillati</taxon>
        <taxon>Actinomycetota</taxon>
        <taxon>Actinomycetes</taxon>
        <taxon>Mycobacteriales</taxon>
        <taxon>Nocardiaceae</taxon>
        <taxon>Nocardia</taxon>
    </lineage>
</organism>
<evidence type="ECO:0000313" key="4">
    <source>
        <dbReference type="EMBL" id="MBU3061051.1"/>
    </source>
</evidence>
<dbReference type="PANTHER" id="PTHR21240">
    <property type="entry name" value="2-AMINO-3-CARBOXYLMUCONATE-6-SEMIALDEHYDE DECARBOXYLASE"/>
    <property type="match status" value="1"/>
</dbReference>
<comment type="caution">
    <text evidence="4">The sequence shown here is derived from an EMBL/GenBank/DDBJ whole genome shotgun (WGS) entry which is preliminary data.</text>
</comment>
<evidence type="ECO:0000259" key="3">
    <source>
        <dbReference type="Pfam" id="PF04909"/>
    </source>
</evidence>
<dbReference type="RefSeq" id="WP_215915815.1">
    <property type="nucleotide sequence ID" value="NZ_JAHKNI010000001.1"/>
</dbReference>
<feature type="domain" description="Amidohydrolase-related" evidence="3">
    <location>
        <begin position="10"/>
        <end position="333"/>
    </location>
</feature>
<reference evidence="4 5" key="1">
    <citation type="submission" date="2021-06" db="EMBL/GenBank/DDBJ databases">
        <title>Actinomycetes sequencing.</title>
        <authorList>
            <person name="Shan Q."/>
        </authorList>
    </citation>
    <scope>NUCLEOTIDE SEQUENCE [LARGE SCALE GENOMIC DNA]</scope>
    <source>
        <strain evidence="4 5">NEAU-G5</strain>
    </source>
</reference>
<proteinExistence type="predicted"/>
<sequence length="337" mass="37358">MLPLDRVRRIDCHVHYIPTGMPNPLPRPDIMRGLPLADLMESRPGRRDLRALTQVMDETGTDLGLIISTGTGPLRKLGPISEVTEAYNRSLSEDLQTAEGRFLATAVVDPMAGKDEIAQLERSLKLPNIAGIGLTTGQDGITLDDARYVPIFELARDYDVPITIHPGGAWPDWVEPMRLTESAFLLHGLGFLLADAMALFAMANAGVFERFPTVRFMFCQLAGVAPFCCGRSEFHNKQEQLRDNVLGGGIPDWATRDLSEILSHIWMDTHSQNRNAVRLVLDQAGDHTVVLGGDYPWTPPEFGMDYTMSELHALRLPPTTLRKIERDNALALIGHTE</sequence>
<keyword evidence="1" id="KW-0456">Lyase</keyword>
<dbReference type="InterPro" id="IPR032466">
    <property type="entry name" value="Metal_Hydrolase"/>
</dbReference>
<dbReference type="PANTHER" id="PTHR21240:SF28">
    <property type="entry name" value="ISO-OROTATE DECARBOXYLASE (EUROFUNG)"/>
    <property type="match status" value="1"/>
</dbReference>
<accession>A0ABS6AU36</accession>
<keyword evidence="2" id="KW-0812">Transmembrane</keyword>
<dbReference type="Pfam" id="PF04909">
    <property type="entry name" value="Amidohydro_2"/>
    <property type="match status" value="1"/>
</dbReference>
<dbReference type="InterPro" id="IPR032465">
    <property type="entry name" value="ACMSD"/>
</dbReference>
<protein>
    <submittedName>
        <fullName evidence="4">Amidohydrolase</fullName>
    </submittedName>
</protein>